<evidence type="ECO:0000313" key="11">
    <source>
        <dbReference type="Proteomes" id="UP001445335"/>
    </source>
</evidence>
<feature type="domain" description="Myb-like" evidence="8">
    <location>
        <begin position="65"/>
        <end position="115"/>
    </location>
</feature>
<dbReference type="SUPFAM" id="SSF46689">
    <property type="entry name" value="Homeodomain-like"/>
    <property type="match status" value="1"/>
</dbReference>
<keyword evidence="5" id="KW-0804">Transcription</keyword>
<evidence type="ECO:0000256" key="4">
    <source>
        <dbReference type="ARBA" id="ARBA00023125"/>
    </source>
</evidence>
<evidence type="ECO:0000256" key="1">
    <source>
        <dbReference type="ARBA" id="ARBA00004123"/>
    </source>
</evidence>
<proteinExistence type="predicted"/>
<evidence type="ECO:0000256" key="3">
    <source>
        <dbReference type="ARBA" id="ARBA00023015"/>
    </source>
</evidence>
<sequence>MSAYEDDNLLSGYRRSTWSPEEDAQLVDLVDQYGPMNWSLIAQQLRCLPPRNGKSCRLRWFNQLNPDLKKEPFTLAEEAIIVAKHRELGNRWATIAKFLPGRTDNAIKNYWNGHLKRKVHGRVLEYASTVTAKRLKLLADTSGFGRGAASISVDAHSGPLGPRGDQAPLMHPGAWGSCRRAATRARRKGSPKPSSRAAAAGVDARVGVSGAGRAACSDVSEGLAAMLAPLLTGGGALGHQAALAALSRVPTLASNAQLPSLAALRCAGAGSALQQQVLLSVLLASAGGGRATDATGERLRALLRMLASAPAEDASVLLAGLAGLNTDCPEAGGPTPEPRCASTAQRSTGRLAAALAAPTEREAGAEAAGKPQWRPAKACKGLSALRELAAIAAREMEESSASPTPEREQPAAPPPPQQEPDQAHEPELDAPPAQAVRLIKPTAHRASPAAMLTAWVPSLACHSSGLAPAGNGDWLARVLALKAEPARELGVMFPNNPFAHLRQAVLPASIAARAIT</sequence>
<gene>
    <name evidence="10" type="ORF">WJX81_007479</name>
</gene>
<feature type="region of interest" description="Disordered" evidence="7">
    <location>
        <begin position="394"/>
        <end position="427"/>
    </location>
</feature>
<evidence type="ECO:0000256" key="2">
    <source>
        <dbReference type="ARBA" id="ARBA00022737"/>
    </source>
</evidence>
<evidence type="ECO:0000256" key="6">
    <source>
        <dbReference type="ARBA" id="ARBA00023242"/>
    </source>
</evidence>
<reference evidence="10 11" key="1">
    <citation type="journal article" date="2024" name="Nat. Commun.">
        <title>Phylogenomics reveals the evolutionary origins of lichenization in chlorophyte algae.</title>
        <authorList>
            <person name="Puginier C."/>
            <person name="Libourel C."/>
            <person name="Otte J."/>
            <person name="Skaloud P."/>
            <person name="Haon M."/>
            <person name="Grisel S."/>
            <person name="Petersen M."/>
            <person name="Berrin J.G."/>
            <person name="Delaux P.M."/>
            <person name="Dal Grande F."/>
            <person name="Keller J."/>
        </authorList>
    </citation>
    <scope>NUCLEOTIDE SEQUENCE [LARGE SCALE GENOMIC DNA]</scope>
    <source>
        <strain evidence="10 11">SAG 245.80</strain>
    </source>
</reference>
<dbReference type="GO" id="GO:0005634">
    <property type="term" value="C:nucleus"/>
    <property type="evidence" value="ECO:0007669"/>
    <property type="project" value="UniProtKB-SubCell"/>
</dbReference>
<evidence type="ECO:0000313" key="10">
    <source>
        <dbReference type="EMBL" id="KAK9827339.1"/>
    </source>
</evidence>
<dbReference type="InterPro" id="IPR009057">
    <property type="entry name" value="Homeodomain-like_sf"/>
</dbReference>
<dbReference type="InterPro" id="IPR017930">
    <property type="entry name" value="Myb_dom"/>
</dbReference>
<dbReference type="InterPro" id="IPR051953">
    <property type="entry name" value="Plant_SW-associated_TFs"/>
</dbReference>
<organism evidence="10 11">
    <name type="scientific">Elliptochloris bilobata</name>
    <dbReference type="NCBI Taxonomy" id="381761"/>
    <lineage>
        <taxon>Eukaryota</taxon>
        <taxon>Viridiplantae</taxon>
        <taxon>Chlorophyta</taxon>
        <taxon>core chlorophytes</taxon>
        <taxon>Trebouxiophyceae</taxon>
        <taxon>Trebouxiophyceae incertae sedis</taxon>
        <taxon>Elliptochloris clade</taxon>
        <taxon>Elliptochloris</taxon>
    </lineage>
</organism>
<feature type="domain" description="HTH myb-type" evidence="9">
    <location>
        <begin position="14"/>
        <end position="64"/>
    </location>
</feature>
<keyword evidence="4" id="KW-0238">DNA-binding</keyword>
<keyword evidence="3" id="KW-0805">Transcription regulation</keyword>
<dbReference type="FunFam" id="1.10.10.60:FF:000060">
    <property type="entry name" value="MYB transcription factor"/>
    <property type="match status" value="1"/>
</dbReference>
<comment type="caution">
    <text evidence="10">The sequence shown here is derived from an EMBL/GenBank/DDBJ whole genome shotgun (WGS) entry which is preliminary data.</text>
</comment>
<feature type="region of interest" description="Disordered" evidence="7">
    <location>
        <begin position="182"/>
        <end position="202"/>
    </location>
</feature>
<keyword evidence="11" id="KW-1185">Reference proteome</keyword>
<protein>
    <submittedName>
        <fullName evidence="10">Uncharacterized protein</fullName>
    </submittedName>
</protein>
<dbReference type="PANTHER" id="PTHR47997:SF76">
    <property type="entry name" value="OS07G0497500 PROTEIN"/>
    <property type="match status" value="1"/>
</dbReference>
<dbReference type="InterPro" id="IPR001005">
    <property type="entry name" value="SANT/Myb"/>
</dbReference>
<name>A0AAW1R0S9_9CHLO</name>
<evidence type="ECO:0000259" key="9">
    <source>
        <dbReference type="PROSITE" id="PS51294"/>
    </source>
</evidence>
<feature type="domain" description="HTH myb-type" evidence="9">
    <location>
        <begin position="65"/>
        <end position="119"/>
    </location>
</feature>
<evidence type="ECO:0000259" key="8">
    <source>
        <dbReference type="PROSITE" id="PS50090"/>
    </source>
</evidence>
<dbReference type="EMBL" id="JALJOU010000059">
    <property type="protein sequence ID" value="KAK9827339.1"/>
    <property type="molecule type" value="Genomic_DNA"/>
</dbReference>
<keyword evidence="6" id="KW-0539">Nucleus</keyword>
<evidence type="ECO:0000256" key="5">
    <source>
        <dbReference type="ARBA" id="ARBA00023163"/>
    </source>
</evidence>
<dbReference type="CDD" id="cd00167">
    <property type="entry name" value="SANT"/>
    <property type="match status" value="2"/>
</dbReference>
<dbReference type="Pfam" id="PF13921">
    <property type="entry name" value="Myb_DNA-bind_6"/>
    <property type="match status" value="1"/>
</dbReference>
<dbReference type="Gene3D" id="1.10.10.60">
    <property type="entry name" value="Homeodomain-like"/>
    <property type="match status" value="2"/>
</dbReference>
<dbReference type="PROSITE" id="PS50090">
    <property type="entry name" value="MYB_LIKE"/>
    <property type="match status" value="2"/>
</dbReference>
<dbReference type="SMART" id="SM00717">
    <property type="entry name" value="SANT"/>
    <property type="match status" value="2"/>
</dbReference>
<dbReference type="GO" id="GO:0003677">
    <property type="term" value="F:DNA binding"/>
    <property type="evidence" value="ECO:0007669"/>
    <property type="project" value="UniProtKB-KW"/>
</dbReference>
<evidence type="ECO:0000256" key="7">
    <source>
        <dbReference type="SAM" id="MobiDB-lite"/>
    </source>
</evidence>
<dbReference type="AlphaFoldDB" id="A0AAW1R0S9"/>
<dbReference type="PANTHER" id="PTHR47997">
    <property type="entry name" value="MYB DOMAIN PROTEIN 55"/>
    <property type="match status" value="1"/>
</dbReference>
<dbReference type="PROSITE" id="PS51294">
    <property type="entry name" value="HTH_MYB"/>
    <property type="match status" value="2"/>
</dbReference>
<dbReference type="Proteomes" id="UP001445335">
    <property type="component" value="Unassembled WGS sequence"/>
</dbReference>
<keyword evidence="2" id="KW-0677">Repeat</keyword>
<feature type="domain" description="Myb-like" evidence="8">
    <location>
        <begin position="10"/>
        <end position="64"/>
    </location>
</feature>
<comment type="subcellular location">
    <subcellularLocation>
        <location evidence="1">Nucleus</location>
    </subcellularLocation>
</comment>
<accession>A0AAW1R0S9</accession>